<evidence type="ECO:0000313" key="2">
    <source>
        <dbReference type="Proteomes" id="UP001162501"/>
    </source>
</evidence>
<sequence>MGGGQSESVHFFPPPWETALVHSHRSRQQTPPYRPRAPCGCTRAALMSMSHRAGGTCLGTPSPDPSSPPSVSFVLPWLPGSPGTTPGALSNTGTTGQDGREDAVQCLWGCACNKEKRSWNAGLQKRGRRLGETVVSEISPRRAISRVLFPLALRLVSISQ</sequence>
<accession>A0AC59ZTD4</accession>
<dbReference type="Proteomes" id="UP001162501">
    <property type="component" value="Chromosome 4"/>
</dbReference>
<protein>
    <submittedName>
        <fullName evidence="1">Uncharacterized protein</fullName>
    </submittedName>
</protein>
<proteinExistence type="predicted"/>
<dbReference type="EMBL" id="OX596088">
    <property type="protein sequence ID" value="CAN0509124.1"/>
    <property type="molecule type" value="Genomic_DNA"/>
</dbReference>
<reference evidence="1" key="1">
    <citation type="submission" date="2023-05" db="EMBL/GenBank/DDBJ databases">
        <authorList>
            <consortium name="ELIXIR-Norway"/>
        </authorList>
    </citation>
    <scope>NUCLEOTIDE SEQUENCE</scope>
</reference>
<name>A0AC59ZTD4_RANTA</name>
<evidence type="ECO:0000313" key="1">
    <source>
        <dbReference type="EMBL" id="CAN0509124.1"/>
    </source>
</evidence>
<gene>
    <name evidence="1" type="ORF">MRATA1EN22A_LOCUS22876</name>
</gene>
<reference evidence="1" key="2">
    <citation type="submission" date="2025-03" db="EMBL/GenBank/DDBJ databases">
        <authorList>
            <consortium name="ELIXIR-Norway"/>
            <consortium name="Elixir Norway"/>
        </authorList>
    </citation>
    <scope>NUCLEOTIDE SEQUENCE</scope>
</reference>
<organism evidence="1 2">
    <name type="scientific">Rangifer tarandus platyrhynchus</name>
    <name type="common">Svalbard reindeer</name>
    <dbReference type="NCBI Taxonomy" id="3082113"/>
    <lineage>
        <taxon>Eukaryota</taxon>
        <taxon>Metazoa</taxon>
        <taxon>Chordata</taxon>
        <taxon>Craniata</taxon>
        <taxon>Vertebrata</taxon>
        <taxon>Euteleostomi</taxon>
        <taxon>Mammalia</taxon>
        <taxon>Eutheria</taxon>
        <taxon>Laurasiatheria</taxon>
        <taxon>Artiodactyla</taxon>
        <taxon>Ruminantia</taxon>
        <taxon>Pecora</taxon>
        <taxon>Cervidae</taxon>
        <taxon>Odocoileinae</taxon>
        <taxon>Rangifer</taxon>
    </lineage>
</organism>